<dbReference type="PANTHER" id="PTHR10683:SF40">
    <property type="entry name" value="FRUCTOSE-6-PHOSPHATE ALDOLASE 1-RELATED"/>
    <property type="match status" value="1"/>
</dbReference>
<reference evidence="4" key="2">
    <citation type="journal article" date="2021" name="PeerJ">
        <title>Extensive microbial diversity within the chicken gut microbiome revealed by metagenomics and culture.</title>
        <authorList>
            <person name="Gilroy R."/>
            <person name="Ravi A."/>
            <person name="Getino M."/>
            <person name="Pursley I."/>
            <person name="Horton D.L."/>
            <person name="Alikhan N.F."/>
            <person name="Baker D."/>
            <person name="Gharbi K."/>
            <person name="Hall N."/>
            <person name="Watson M."/>
            <person name="Adriaenssens E.M."/>
            <person name="Foster-Nyarko E."/>
            <person name="Jarju S."/>
            <person name="Secka A."/>
            <person name="Antonio M."/>
            <person name="Oren A."/>
            <person name="Chaudhuri R.R."/>
            <person name="La Ragione R."/>
            <person name="Hildebrand F."/>
            <person name="Pallen M.J."/>
        </authorList>
    </citation>
    <scope>NUCLEOTIDE SEQUENCE</scope>
    <source>
        <strain evidence="4">1748</strain>
    </source>
</reference>
<gene>
    <name evidence="4" type="ORF">IAC78_04640</name>
</gene>
<dbReference type="FunFam" id="3.20.20.70:FF:000018">
    <property type="entry name" value="Probable transaldolase"/>
    <property type="match status" value="1"/>
</dbReference>
<dbReference type="GO" id="GO:0016832">
    <property type="term" value="F:aldehyde-lyase activity"/>
    <property type="evidence" value="ECO:0007669"/>
    <property type="project" value="InterPro"/>
</dbReference>
<dbReference type="PANTHER" id="PTHR10683">
    <property type="entry name" value="TRANSALDOLASE"/>
    <property type="match status" value="1"/>
</dbReference>
<dbReference type="GO" id="GO:0005737">
    <property type="term" value="C:cytoplasm"/>
    <property type="evidence" value="ECO:0007669"/>
    <property type="project" value="UniProtKB-SubCell"/>
</dbReference>
<dbReference type="PROSITE" id="PS00958">
    <property type="entry name" value="TRANSALDOLASE_2"/>
    <property type="match status" value="1"/>
</dbReference>
<evidence type="ECO:0000256" key="3">
    <source>
        <dbReference type="ARBA" id="ARBA00023270"/>
    </source>
</evidence>
<reference evidence="4" key="1">
    <citation type="submission" date="2020-10" db="EMBL/GenBank/DDBJ databases">
        <authorList>
            <person name="Gilroy R."/>
        </authorList>
    </citation>
    <scope>NUCLEOTIDE SEQUENCE</scope>
    <source>
        <strain evidence="4">1748</strain>
    </source>
</reference>
<proteinExistence type="predicted"/>
<dbReference type="EMBL" id="JADING010000135">
    <property type="protein sequence ID" value="MBO8414735.1"/>
    <property type="molecule type" value="Genomic_DNA"/>
</dbReference>
<evidence type="ECO:0000256" key="2">
    <source>
        <dbReference type="ARBA" id="ARBA00022490"/>
    </source>
</evidence>
<feature type="non-terminal residue" evidence="4">
    <location>
        <position position="187"/>
    </location>
</feature>
<dbReference type="InterPro" id="IPR001585">
    <property type="entry name" value="TAL/FSA"/>
</dbReference>
<dbReference type="PROSITE" id="PS01054">
    <property type="entry name" value="TRANSALDOLASE_1"/>
    <property type="match status" value="1"/>
</dbReference>
<dbReference type="InterPro" id="IPR013785">
    <property type="entry name" value="Aldolase_TIM"/>
</dbReference>
<protein>
    <submittedName>
        <fullName evidence="4">Fructose-6-phosphate aldolase</fullName>
    </submittedName>
</protein>
<dbReference type="AlphaFoldDB" id="A0A9D9DA20"/>
<dbReference type="Proteomes" id="UP000823629">
    <property type="component" value="Unassembled WGS sequence"/>
</dbReference>
<comment type="caution">
    <text evidence="4">The sequence shown here is derived from an EMBL/GenBank/DDBJ whole genome shotgun (WGS) entry which is preliminary data.</text>
</comment>
<dbReference type="InterPro" id="IPR033919">
    <property type="entry name" value="TSA/FSA_arc/bac"/>
</dbReference>
<dbReference type="CDD" id="cd00956">
    <property type="entry name" value="Transaldolase_FSA"/>
    <property type="match status" value="1"/>
</dbReference>
<comment type="subcellular location">
    <subcellularLocation>
        <location evidence="1">Cytoplasm</location>
    </subcellularLocation>
</comment>
<accession>A0A9D9DA20</accession>
<organism evidence="4 5">
    <name type="scientific">Candidatus Scatoplasma merdavium</name>
    <dbReference type="NCBI Taxonomy" id="2840932"/>
    <lineage>
        <taxon>Bacteria</taxon>
        <taxon>Bacillati</taxon>
        <taxon>Bacillota</taxon>
        <taxon>Bacilli</taxon>
        <taxon>Bacillales</taxon>
        <taxon>Candidatus Scatoplasma</taxon>
    </lineage>
</organism>
<dbReference type="Pfam" id="PF00923">
    <property type="entry name" value="TAL_FSA"/>
    <property type="match status" value="1"/>
</dbReference>
<name>A0A9D9DA20_9BACL</name>
<evidence type="ECO:0000313" key="5">
    <source>
        <dbReference type="Proteomes" id="UP000823629"/>
    </source>
</evidence>
<evidence type="ECO:0000256" key="1">
    <source>
        <dbReference type="ARBA" id="ARBA00004496"/>
    </source>
</evidence>
<keyword evidence="3" id="KW-0704">Schiff base</keyword>
<dbReference type="GO" id="GO:0005975">
    <property type="term" value="P:carbohydrate metabolic process"/>
    <property type="evidence" value="ECO:0007669"/>
    <property type="project" value="InterPro"/>
</dbReference>
<dbReference type="SUPFAM" id="SSF51569">
    <property type="entry name" value="Aldolase"/>
    <property type="match status" value="1"/>
</dbReference>
<dbReference type="InterPro" id="IPR018225">
    <property type="entry name" value="Transaldolase_AS"/>
</dbReference>
<evidence type="ECO:0000313" key="4">
    <source>
        <dbReference type="EMBL" id="MBO8414735.1"/>
    </source>
</evidence>
<dbReference type="Gene3D" id="3.20.20.70">
    <property type="entry name" value="Aldolase class I"/>
    <property type="match status" value="1"/>
</dbReference>
<keyword evidence="2" id="KW-0963">Cytoplasm</keyword>
<sequence length="187" mass="20381">MKLFIDTAKIEEIRDMAQYEIVSGVTTNPTLIARAGVKLEDAIKEISDLINGPISAEVAEADAETMIEQGKQLSKINSNVVIKLPMTLQGIKACKELTNLGIKTNVTLVFSPSQALLAMEANATYFSPFLGRMDDNGFDCKKMLEDIVAIKRNYNYQSQIIAASIRSLKHIEIAALAGADIATIPYA</sequence>